<dbReference type="Proteomes" id="UP000265520">
    <property type="component" value="Unassembled WGS sequence"/>
</dbReference>
<protein>
    <submittedName>
        <fullName evidence="1">MORC family CW-type zinc finger protein 3-like</fullName>
    </submittedName>
</protein>
<keyword evidence="2" id="KW-1185">Reference proteome</keyword>
<accession>A0A392Q8D6</accession>
<proteinExistence type="predicted"/>
<evidence type="ECO:0000313" key="2">
    <source>
        <dbReference type="Proteomes" id="UP000265520"/>
    </source>
</evidence>
<dbReference type="PANTHER" id="PTHR23336:SF44">
    <property type="entry name" value="PROTEIN MICRORCHIDIA 6"/>
    <property type="match status" value="1"/>
</dbReference>
<dbReference type="GO" id="GO:0016887">
    <property type="term" value="F:ATP hydrolysis activity"/>
    <property type="evidence" value="ECO:0007669"/>
    <property type="project" value="InterPro"/>
</dbReference>
<sequence length="44" mass="4994">AKNYLQVHPLFLHSNATSHKWVFGAIAELLDNAVDEVILNMFEP</sequence>
<comment type="caution">
    <text evidence="1">The sequence shown here is derived from an EMBL/GenBank/DDBJ whole genome shotgun (WGS) entry which is preliminary data.</text>
</comment>
<dbReference type="InterPro" id="IPR045261">
    <property type="entry name" value="MORC_ATPase"/>
</dbReference>
<reference evidence="1 2" key="1">
    <citation type="journal article" date="2018" name="Front. Plant Sci.">
        <title>Red Clover (Trifolium pratense) and Zigzag Clover (T. medium) - A Picture of Genomic Similarities and Differences.</title>
        <authorList>
            <person name="Dluhosova J."/>
            <person name="Istvanek J."/>
            <person name="Nedelnik J."/>
            <person name="Repkova J."/>
        </authorList>
    </citation>
    <scope>NUCLEOTIDE SEQUENCE [LARGE SCALE GENOMIC DNA]</scope>
    <source>
        <strain evidence="2">cv. 10/8</strain>
        <tissue evidence="1">Leaf</tissue>
    </source>
</reference>
<organism evidence="1 2">
    <name type="scientific">Trifolium medium</name>
    <dbReference type="NCBI Taxonomy" id="97028"/>
    <lineage>
        <taxon>Eukaryota</taxon>
        <taxon>Viridiplantae</taxon>
        <taxon>Streptophyta</taxon>
        <taxon>Embryophyta</taxon>
        <taxon>Tracheophyta</taxon>
        <taxon>Spermatophyta</taxon>
        <taxon>Magnoliopsida</taxon>
        <taxon>eudicotyledons</taxon>
        <taxon>Gunneridae</taxon>
        <taxon>Pentapetalae</taxon>
        <taxon>rosids</taxon>
        <taxon>fabids</taxon>
        <taxon>Fabales</taxon>
        <taxon>Fabaceae</taxon>
        <taxon>Papilionoideae</taxon>
        <taxon>50 kb inversion clade</taxon>
        <taxon>NPAAA clade</taxon>
        <taxon>Hologalegina</taxon>
        <taxon>IRL clade</taxon>
        <taxon>Trifolieae</taxon>
        <taxon>Trifolium</taxon>
    </lineage>
</organism>
<feature type="non-terminal residue" evidence="1">
    <location>
        <position position="1"/>
    </location>
</feature>
<name>A0A392Q8D6_9FABA</name>
<evidence type="ECO:0000313" key="1">
    <source>
        <dbReference type="EMBL" id="MCI20398.1"/>
    </source>
</evidence>
<dbReference type="EMBL" id="LXQA010119648">
    <property type="protein sequence ID" value="MCI20398.1"/>
    <property type="molecule type" value="Genomic_DNA"/>
</dbReference>
<dbReference type="GO" id="GO:0005634">
    <property type="term" value="C:nucleus"/>
    <property type="evidence" value="ECO:0007669"/>
    <property type="project" value="TreeGrafter"/>
</dbReference>
<dbReference type="PANTHER" id="PTHR23336">
    <property type="entry name" value="ZINC FINGER CW-TYPE COILED-COIL DOMAIN PROTEIN 3"/>
    <property type="match status" value="1"/>
</dbReference>
<dbReference type="AlphaFoldDB" id="A0A392Q8D6"/>